<reference evidence="1 2" key="1">
    <citation type="submission" date="2014-01" db="EMBL/GenBank/DDBJ databases">
        <title>Actinotalea ferrariae CF5-4.</title>
        <authorList>
            <person name="Chen F."/>
            <person name="Li Y."/>
            <person name="Wang G."/>
        </authorList>
    </citation>
    <scope>NUCLEOTIDE SEQUENCE [LARGE SCALE GENOMIC DNA]</scope>
    <source>
        <strain evidence="1 2">CF5-4</strain>
    </source>
</reference>
<proteinExistence type="predicted"/>
<dbReference type="RefSeq" id="WP_034223855.1">
    <property type="nucleotide sequence ID" value="NZ_AXCW01000039.1"/>
</dbReference>
<sequence length="88" mass="9375">MNAPTIDRPWVSQVQAVATMHDVKVDVGLEARLCDCTDGLHESAADAAGSPFAWSPDVASVRHLARYYAGSHPIARTTVTLRTEAVAA</sequence>
<protein>
    <submittedName>
        <fullName evidence="1">Uncharacterized protein</fullName>
    </submittedName>
</protein>
<evidence type="ECO:0000313" key="2">
    <source>
        <dbReference type="Proteomes" id="UP000019753"/>
    </source>
</evidence>
<name>A0A021VSW0_9CELL</name>
<keyword evidence="2" id="KW-1185">Reference proteome</keyword>
<evidence type="ECO:0000313" key="1">
    <source>
        <dbReference type="EMBL" id="EYR64274.1"/>
    </source>
</evidence>
<dbReference type="AlphaFoldDB" id="A0A021VSW0"/>
<gene>
    <name evidence="1" type="ORF">N866_13570</name>
</gene>
<organism evidence="1 2">
    <name type="scientific">Actinotalea ferrariae CF5-4</name>
    <dbReference type="NCBI Taxonomy" id="948458"/>
    <lineage>
        <taxon>Bacteria</taxon>
        <taxon>Bacillati</taxon>
        <taxon>Actinomycetota</taxon>
        <taxon>Actinomycetes</taxon>
        <taxon>Micrococcales</taxon>
        <taxon>Cellulomonadaceae</taxon>
        <taxon>Actinotalea</taxon>
    </lineage>
</organism>
<dbReference type="EMBL" id="AXCW01000039">
    <property type="protein sequence ID" value="EYR64274.1"/>
    <property type="molecule type" value="Genomic_DNA"/>
</dbReference>
<accession>A0A021VSW0</accession>
<dbReference type="Proteomes" id="UP000019753">
    <property type="component" value="Unassembled WGS sequence"/>
</dbReference>
<comment type="caution">
    <text evidence="1">The sequence shown here is derived from an EMBL/GenBank/DDBJ whole genome shotgun (WGS) entry which is preliminary data.</text>
</comment>